<comment type="caution">
    <text evidence="3">The sequence shown here is derived from an EMBL/GenBank/DDBJ whole genome shotgun (WGS) entry which is preliminary data.</text>
</comment>
<evidence type="ECO:0000256" key="1">
    <source>
        <dbReference type="SAM" id="Coils"/>
    </source>
</evidence>
<gene>
    <name evidence="3" type="ORF">MGAL_10B019148</name>
</gene>
<reference evidence="3" key="1">
    <citation type="submission" date="2018-11" db="EMBL/GenBank/DDBJ databases">
        <authorList>
            <person name="Alioto T."/>
            <person name="Alioto T."/>
        </authorList>
    </citation>
    <scope>NUCLEOTIDE SEQUENCE</scope>
</reference>
<dbReference type="EMBL" id="UYJE01007979">
    <property type="protein sequence ID" value="VDI59802.1"/>
    <property type="molecule type" value="Genomic_DNA"/>
</dbReference>
<keyword evidence="4" id="KW-1185">Reference proteome</keyword>
<name>A0A8B6G795_MYTGA</name>
<organism evidence="3 4">
    <name type="scientific">Mytilus galloprovincialis</name>
    <name type="common">Mediterranean mussel</name>
    <dbReference type="NCBI Taxonomy" id="29158"/>
    <lineage>
        <taxon>Eukaryota</taxon>
        <taxon>Metazoa</taxon>
        <taxon>Spiralia</taxon>
        <taxon>Lophotrochozoa</taxon>
        <taxon>Mollusca</taxon>
        <taxon>Bivalvia</taxon>
        <taxon>Autobranchia</taxon>
        <taxon>Pteriomorphia</taxon>
        <taxon>Mytilida</taxon>
        <taxon>Mytiloidea</taxon>
        <taxon>Mytilidae</taxon>
        <taxon>Mytilinae</taxon>
        <taxon>Mytilus</taxon>
    </lineage>
</organism>
<feature type="coiled-coil region" evidence="1">
    <location>
        <begin position="250"/>
        <end position="291"/>
    </location>
</feature>
<sequence>MIRGKSDMATAEPSRSLLPAITPRIATAPLGSSRLQTVPKRYEETKPVVIQGHAHRMIIGIGHELQRRSMEMSEVERLRGIREAEQAVWAQAEQIKAEAVQRAKEESRLDQEKLLKKVSKAQEKALKEEALRVEMAMQKLAIEQVKQERLEAEQRLKDALTEKEKEFTKRLSEAVSGARKEEQNAAAKKASDIEKSHKDKLAVALKKAETEKTKAVTDLEASKNKEMTEKISKTEENERKKADTTLQATKQKYEAEITQLKGDIQKQKAEINKYLKNIQALELAKLNVETKLHEVYTGYQDFINRSQPFEPGMSDYLLQPVYIDEVGKVPEL</sequence>
<dbReference type="PANTHER" id="PTHR34645:SF1">
    <property type="entry name" value="GENE 136-RELATED"/>
    <property type="match status" value="1"/>
</dbReference>
<proteinExistence type="predicted"/>
<dbReference type="Proteomes" id="UP000596742">
    <property type="component" value="Unassembled WGS sequence"/>
</dbReference>
<feature type="region of interest" description="Disordered" evidence="2">
    <location>
        <begin position="171"/>
        <end position="194"/>
    </location>
</feature>
<dbReference type="AlphaFoldDB" id="A0A8B6G795"/>
<evidence type="ECO:0000256" key="2">
    <source>
        <dbReference type="SAM" id="MobiDB-lite"/>
    </source>
</evidence>
<protein>
    <submittedName>
        <fullName evidence="3">Uncharacterized protein</fullName>
    </submittedName>
</protein>
<evidence type="ECO:0000313" key="3">
    <source>
        <dbReference type="EMBL" id="VDI59802.1"/>
    </source>
</evidence>
<dbReference type="InterPro" id="IPR038927">
    <property type="entry name" value="C6orf163"/>
</dbReference>
<keyword evidence="1" id="KW-0175">Coiled coil</keyword>
<evidence type="ECO:0000313" key="4">
    <source>
        <dbReference type="Proteomes" id="UP000596742"/>
    </source>
</evidence>
<dbReference type="OrthoDB" id="8774892at2759"/>
<accession>A0A8B6G795</accession>
<dbReference type="PANTHER" id="PTHR34645">
    <property type="entry name" value="SIMILAR TO HYPOTHETICAL PROTEIN"/>
    <property type="match status" value="1"/>
</dbReference>
<feature type="coiled-coil region" evidence="1">
    <location>
        <begin position="104"/>
        <end position="170"/>
    </location>
</feature>